<protein>
    <submittedName>
        <fullName evidence="1">Uncharacterized protein</fullName>
    </submittedName>
</protein>
<name>A0A920CU98_9BACL</name>
<dbReference type="AlphaFoldDB" id="A0A920CU98"/>
<dbReference type="RefSeq" id="WP_212979775.1">
    <property type="nucleotide sequence ID" value="NZ_AP025343.1"/>
</dbReference>
<accession>A0A920CU98</accession>
<dbReference type="Proteomes" id="UP000682811">
    <property type="component" value="Unassembled WGS sequence"/>
</dbReference>
<keyword evidence="2" id="KW-1185">Reference proteome</keyword>
<organism evidence="1 2">
    <name type="scientific">Paenibacillus azoreducens</name>
    <dbReference type="NCBI Taxonomy" id="116718"/>
    <lineage>
        <taxon>Bacteria</taxon>
        <taxon>Bacillati</taxon>
        <taxon>Bacillota</taxon>
        <taxon>Bacilli</taxon>
        <taxon>Bacillales</taxon>
        <taxon>Paenibacillaceae</taxon>
        <taxon>Paenibacillus</taxon>
    </lineage>
</organism>
<dbReference type="EMBL" id="BORT01000020">
    <property type="protein sequence ID" value="GIO49243.1"/>
    <property type="molecule type" value="Genomic_DNA"/>
</dbReference>
<gene>
    <name evidence="1" type="ORF">J34TS1_40080</name>
</gene>
<evidence type="ECO:0000313" key="1">
    <source>
        <dbReference type="EMBL" id="GIO49243.1"/>
    </source>
</evidence>
<proteinExistence type="predicted"/>
<sequence>MRQSSQGTALKELPLIPLESVKEAVKLERTGKIPFPLWHGYNKGTGSSPFRLR</sequence>
<evidence type="ECO:0000313" key="2">
    <source>
        <dbReference type="Proteomes" id="UP000682811"/>
    </source>
</evidence>
<comment type="caution">
    <text evidence="1">The sequence shown here is derived from an EMBL/GenBank/DDBJ whole genome shotgun (WGS) entry which is preliminary data.</text>
</comment>
<reference evidence="1 2" key="1">
    <citation type="submission" date="2021-03" db="EMBL/GenBank/DDBJ databases">
        <title>Antimicrobial resistance genes in bacteria isolated from Japanese honey, and their potential for conferring macrolide and lincosamide resistance in the American foulbrood pathogen Paenibacillus larvae.</title>
        <authorList>
            <person name="Okamoto M."/>
            <person name="Kumagai M."/>
            <person name="Kanamori H."/>
            <person name="Takamatsu D."/>
        </authorList>
    </citation>
    <scope>NUCLEOTIDE SEQUENCE [LARGE SCALE GENOMIC DNA]</scope>
    <source>
        <strain evidence="1 2">J34TS1</strain>
    </source>
</reference>